<evidence type="ECO:0000313" key="3">
    <source>
        <dbReference type="RefSeq" id="XP_020112976.1"/>
    </source>
</evidence>
<protein>
    <submittedName>
        <fullName evidence="3">Uncharacterized protein LOC109727315</fullName>
    </submittedName>
</protein>
<keyword evidence="2" id="KW-1185">Reference proteome</keyword>
<reference evidence="3" key="2">
    <citation type="submission" date="2025-08" db="UniProtKB">
        <authorList>
            <consortium name="RefSeq"/>
        </authorList>
    </citation>
    <scope>IDENTIFICATION</scope>
    <source>
        <tissue evidence="3">Leaf</tissue>
    </source>
</reference>
<reference evidence="2" key="1">
    <citation type="journal article" date="2015" name="Nat. Genet.">
        <title>The pineapple genome and the evolution of CAM photosynthesis.</title>
        <authorList>
            <person name="Ming R."/>
            <person name="VanBuren R."/>
            <person name="Wai C.M."/>
            <person name="Tang H."/>
            <person name="Schatz M.C."/>
            <person name="Bowers J.E."/>
            <person name="Lyons E."/>
            <person name="Wang M.L."/>
            <person name="Chen J."/>
            <person name="Biggers E."/>
            <person name="Zhang J."/>
            <person name="Huang L."/>
            <person name="Zhang L."/>
            <person name="Miao W."/>
            <person name="Zhang J."/>
            <person name="Ye Z."/>
            <person name="Miao C."/>
            <person name="Lin Z."/>
            <person name="Wang H."/>
            <person name="Zhou H."/>
            <person name="Yim W.C."/>
            <person name="Priest H.D."/>
            <person name="Zheng C."/>
            <person name="Woodhouse M."/>
            <person name="Edger P.P."/>
            <person name="Guyot R."/>
            <person name="Guo H.B."/>
            <person name="Guo H."/>
            <person name="Zheng G."/>
            <person name="Singh R."/>
            <person name="Sharma A."/>
            <person name="Min X."/>
            <person name="Zheng Y."/>
            <person name="Lee H."/>
            <person name="Gurtowski J."/>
            <person name="Sedlazeck F.J."/>
            <person name="Harkess A."/>
            <person name="McKain M.R."/>
            <person name="Liao Z."/>
            <person name="Fang J."/>
            <person name="Liu J."/>
            <person name="Zhang X."/>
            <person name="Zhang Q."/>
            <person name="Hu W."/>
            <person name="Qin Y."/>
            <person name="Wang K."/>
            <person name="Chen L.Y."/>
            <person name="Shirley N."/>
            <person name="Lin Y.R."/>
            <person name="Liu L.Y."/>
            <person name="Hernandez A.G."/>
            <person name="Wright C.L."/>
            <person name="Bulone V."/>
            <person name="Tuskan G.A."/>
            <person name="Heath K."/>
            <person name="Zee F."/>
            <person name="Moore P.H."/>
            <person name="Sunkar R."/>
            <person name="Leebens-Mack J.H."/>
            <person name="Mockler T."/>
            <person name="Bennetzen J.L."/>
            <person name="Freeling M."/>
            <person name="Sankoff D."/>
            <person name="Paterson A.H."/>
            <person name="Zhu X."/>
            <person name="Yang X."/>
            <person name="Smith J.A."/>
            <person name="Cushman J.C."/>
            <person name="Paull R.E."/>
            <person name="Yu Q."/>
        </authorList>
    </citation>
    <scope>NUCLEOTIDE SEQUENCE [LARGE SCALE GENOMIC DNA]</scope>
    <source>
        <strain evidence="2">cv. F153</strain>
    </source>
</reference>
<evidence type="ECO:0000259" key="1">
    <source>
        <dbReference type="Pfam" id="PF02721"/>
    </source>
</evidence>
<gene>
    <name evidence="3" type="primary">LOC109727315</name>
</gene>
<proteinExistence type="predicted"/>
<dbReference type="RefSeq" id="XP_020112976.1">
    <property type="nucleotide sequence ID" value="XM_020257387.1"/>
</dbReference>
<dbReference type="SUPFAM" id="SSF50249">
    <property type="entry name" value="Nucleic acid-binding proteins"/>
    <property type="match status" value="2"/>
</dbReference>
<dbReference type="InterPro" id="IPR003871">
    <property type="entry name" value="RFA1B/D_OB_1st"/>
</dbReference>
<sequence>MTIKKSQGQTLQKVGLYLPKSGNTMQATIRKHDVEHFKQILSEGNVYVIENFNVIPSRDKYQVVNRKYMIQISNWTNIVEIKDDAASIPFHIFSFISFDNIRNKRHDDGCLLDVLGSIAAISPIYYTYVGQDLTPLRNLEMQNAESDTFSVTLWNKFVLDFDDRQIHENKATGPVVVVFASMSVRIYKEKLQLSTYSASRFYINLHIPEVATFQDALQQRQMPVGPIQYIEVAEQASLTPYEQISSNRKTITELIKLDPIESQCYMQNTKYTCEAKLVKIDTTYGW</sequence>
<accession>A0A6P5GWE0</accession>
<dbReference type="PANTHER" id="PTHR47165">
    <property type="entry name" value="OS03G0429900 PROTEIN"/>
    <property type="match status" value="1"/>
</dbReference>
<dbReference type="OrthoDB" id="642880at2759"/>
<dbReference type="Gene3D" id="2.40.50.140">
    <property type="entry name" value="Nucleic acid-binding proteins"/>
    <property type="match status" value="2"/>
</dbReference>
<dbReference type="Proteomes" id="UP000515123">
    <property type="component" value="Linkage group 2"/>
</dbReference>
<name>A0A6P5GWE0_ANACO</name>
<dbReference type="GeneID" id="109727315"/>
<dbReference type="CDD" id="cd04480">
    <property type="entry name" value="RPA1_DBD_A_like"/>
    <property type="match status" value="1"/>
</dbReference>
<organism evidence="2 3">
    <name type="scientific">Ananas comosus</name>
    <name type="common">Pineapple</name>
    <name type="synonym">Ananas ananas</name>
    <dbReference type="NCBI Taxonomy" id="4615"/>
    <lineage>
        <taxon>Eukaryota</taxon>
        <taxon>Viridiplantae</taxon>
        <taxon>Streptophyta</taxon>
        <taxon>Embryophyta</taxon>
        <taxon>Tracheophyta</taxon>
        <taxon>Spermatophyta</taxon>
        <taxon>Magnoliopsida</taxon>
        <taxon>Liliopsida</taxon>
        <taxon>Poales</taxon>
        <taxon>Bromeliaceae</taxon>
        <taxon>Bromelioideae</taxon>
        <taxon>Ananas</taxon>
    </lineage>
</organism>
<dbReference type="CDD" id="cd04481">
    <property type="entry name" value="RPA1_DBD_B_like"/>
    <property type="match status" value="1"/>
</dbReference>
<dbReference type="Pfam" id="PF02721">
    <property type="entry name" value="DUF223"/>
    <property type="match status" value="1"/>
</dbReference>
<dbReference type="PANTHER" id="PTHR47165:SF4">
    <property type="entry name" value="OS03G0429900 PROTEIN"/>
    <property type="match status" value="1"/>
</dbReference>
<dbReference type="AlphaFoldDB" id="A0A6P5GWE0"/>
<evidence type="ECO:0000313" key="2">
    <source>
        <dbReference type="Proteomes" id="UP000515123"/>
    </source>
</evidence>
<dbReference type="InterPro" id="IPR012340">
    <property type="entry name" value="NA-bd_OB-fold"/>
</dbReference>
<feature type="domain" description="Replication protein A 70 kDa DNA-binding subunit B/D first OB fold" evidence="1">
    <location>
        <begin position="20"/>
        <end position="79"/>
    </location>
</feature>